<evidence type="ECO:0000256" key="1">
    <source>
        <dbReference type="ARBA" id="ARBA00005472"/>
    </source>
</evidence>
<dbReference type="InterPro" id="IPR007062">
    <property type="entry name" value="PPI-2"/>
</dbReference>
<feature type="compositionally biased region" description="Basic and acidic residues" evidence="2">
    <location>
        <begin position="103"/>
        <end position="127"/>
    </location>
</feature>
<sequence length="194" mass="21944">MSKEPPNRDNQGRKSILKSPSQTSKGAPSERRKSAHWDEENIQETLHPANKDYGLMKIDEPKTPFNWESGCDPESPSTSTAAPIAPGVDADKLKEKLQKEINLDEESLRRKKLFEQKRKAHYDEYRQLKAANALLKKDSELEEEDDGTKEEKPPERTGSKTEAKEKPPGPERKSSQTAPKRESKVLKKGSINPQ</sequence>
<name>A0AAN9Z5K5_9ORTH</name>
<feature type="region of interest" description="Disordered" evidence="2">
    <location>
        <begin position="103"/>
        <end position="194"/>
    </location>
</feature>
<feature type="compositionally biased region" description="Basic and acidic residues" evidence="2">
    <location>
        <begin position="1"/>
        <end position="12"/>
    </location>
</feature>
<proteinExistence type="inferred from homology"/>
<feature type="region of interest" description="Disordered" evidence="2">
    <location>
        <begin position="1"/>
        <end position="91"/>
    </location>
</feature>
<comment type="similarity">
    <text evidence="1">Belongs to the protein phosphatase inhibitor 2 family.</text>
</comment>
<dbReference type="Pfam" id="PF04979">
    <property type="entry name" value="IPP-2"/>
    <property type="match status" value="1"/>
</dbReference>
<reference evidence="3 4" key="1">
    <citation type="submission" date="2024-03" db="EMBL/GenBank/DDBJ databases">
        <title>The genome assembly and annotation of the cricket Gryllus longicercus Weissman &amp; Gray.</title>
        <authorList>
            <person name="Szrajer S."/>
            <person name="Gray D."/>
            <person name="Ylla G."/>
        </authorList>
    </citation>
    <scope>NUCLEOTIDE SEQUENCE [LARGE SCALE GENOMIC DNA]</scope>
    <source>
        <strain evidence="3">DAG 2021-001</strain>
        <tissue evidence="3">Whole body minus gut</tissue>
    </source>
</reference>
<dbReference type="AlphaFoldDB" id="A0AAN9Z5K5"/>
<dbReference type="GO" id="GO:0009966">
    <property type="term" value="P:regulation of signal transduction"/>
    <property type="evidence" value="ECO:0007669"/>
    <property type="project" value="InterPro"/>
</dbReference>
<evidence type="ECO:0008006" key="5">
    <source>
        <dbReference type="Google" id="ProtNLM"/>
    </source>
</evidence>
<accession>A0AAN9Z5K5</accession>
<dbReference type="Gene3D" id="6.10.250.1050">
    <property type="match status" value="1"/>
</dbReference>
<dbReference type="EMBL" id="JAZDUA010000224">
    <property type="protein sequence ID" value="KAK7863622.1"/>
    <property type="molecule type" value="Genomic_DNA"/>
</dbReference>
<dbReference type="PANTHER" id="PTHR12398:SF20">
    <property type="entry name" value="PROTEIN PHOSPHATASE 1 REGULATORY INHIBITOR SUBUNIT 2"/>
    <property type="match status" value="1"/>
</dbReference>
<dbReference type="GO" id="GO:0004864">
    <property type="term" value="F:protein phosphatase inhibitor activity"/>
    <property type="evidence" value="ECO:0007669"/>
    <property type="project" value="InterPro"/>
</dbReference>
<feature type="compositionally biased region" description="Basic and acidic residues" evidence="2">
    <location>
        <begin position="28"/>
        <end position="39"/>
    </location>
</feature>
<gene>
    <name evidence="3" type="ORF">R5R35_006159</name>
</gene>
<keyword evidence="4" id="KW-1185">Reference proteome</keyword>
<evidence type="ECO:0000313" key="4">
    <source>
        <dbReference type="Proteomes" id="UP001378592"/>
    </source>
</evidence>
<comment type="caution">
    <text evidence="3">The sequence shown here is derived from an EMBL/GenBank/DDBJ whole genome shotgun (WGS) entry which is preliminary data.</text>
</comment>
<protein>
    <recommendedName>
        <fullName evidence="5">Protein phosphatase inhibitor 2</fullName>
    </recommendedName>
</protein>
<evidence type="ECO:0000313" key="3">
    <source>
        <dbReference type="EMBL" id="KAK7863622.1"/>
    </source>
</evidence>
<feature type="compositionally biased region" description="Basic and acidic residues" evidence="2">
    <location>
        <begin position="149"/>
        <end position="185"/>
    </location>
</feature>
<dbReference type="Proteomes" id="UP001378592">
    <property type="component" value="Unassembled WGS sequence"/>
</dbReference>
<evidence type="ECO:0000256" key="2">
    <source>
        <dbReference type="SAM" id="MobiDB-lite"/>
    </source>
</evidence>
<organism evidence="3 4">
    <name type="scientific">Gryllus longicercus</name>
    <dbReference type="NCBI Taxonomy" id="2509291"/>
    <lineage>
        <taxon>Eukaryota</taxon>
        <taxon>Metazoa</taxon>
        <taxon>Ecdysozoa</taxon>
        <taxon>Arthropoda</taxon>
        <taxon>Hexapoda</taxon>
        <taxon>Insecta</taxon>
        <taxon>Pterygota</taxon>
        <taxon>Neoptera</taxon>
        <taxon>Polyneoptera</taxon>
        <taxon>Orthoptera</taxon>
        <taxon>Ensifera</taxon>
        <taxon>Gryllidea</taxon>
        <taxon>Grylloidea</taxon>
        <taxon>Gryllidae</taxon>
        <taxon>Gryllinae</taxon>
        <taxon>Gryllus</taxon>
    </lineage>
</organism>
<dbReference type="PANTHER" id="PTHR12398">
    <property type="entry name" value="PROTEIN PHOSPHATASE INHIBITOR"/>
    <property type="match status" value="1"/>
</dbReference>